<dbReference type="AlphaFoldDB" id="A0AAD9ZVM1"/>
<protein>
    <recommendedName>
        <fullName evidence="1">F-box domain-containing protein</fullName>
    </recommendedName>
</protein>
<dbReference type="Proteomes" id="UP001281410">
    <property type="component" value="Unassembled WGS sequence"/>
</dbReference>
<gene>
    <name evidence="2" type="ORF">Dsin_025077</name>
</gene>
<evidence type="ECO:0000259" key="1">
    <source>
        <dbReference type="Pfam" id="PF00646"/>
    </source>
</evidence>
<name>A0AAD9ZVM1_9ROSI</name>
<dbReference type="Pfam" id="PF00646">
    <property type="entry name" value="F-box"/>
    <property type="match status" value="1"/>
</dbReference>
<sequence>MERDNGETVEQATKKGTEMMDLPEGCIATIISFTSALDACRLSCFNSLFKSVADSNVVWDRFCPAYYKCFISKSDSMKELYLHRPPDHFFERAKTKNRRRPYKGIVRN</sequence>
<dbReference type="SUPFAM" id="SSF81383">
    <property type="entry name" value="F-box domain"/>
    <property type="match status" value="1"/>
</dbReference>
<dbReference type="InterPro" id="IPR036047">
    <property type="entry name" value="F-box-like_dom_sf"/>
</dbReference>
<accession>A0AAD9ZVM1</accession>
<organism evidence="2 3">
    <name type="scientific">Dipteronia sinensis</name>
    <dbReference type="NCBI Taxonomy" id="43782"/>
    <lineage>
        <taxon>Eukaryota</taxon>
        <taxon>Viridiplantae</taxon>
        <taxon>Streptophyta</taxon>
        <taxon>Embryophyta</taxon>
        <taxon>Tracheophyta</taxon>
        <taxon>Spermatophyta</taxon>
        <taxon>Magnoliopsida</taxon>
        <taxon>eudicotyledons</taxon>
        <taxon>Gunneridae</taxon>
        <taxon>Pentapetalae</taxon>
        <taxon>rosids</taxon>
        <taxon>malvids</taxon>
        <taxon>Sapindales</taxon>
        <taxon>Sapindaceae</taxon>
        <taxon>Hippocastanoideae</taxon>
        <taxon>Acereae</taxon>
        <taxon>Dipteronia</taxon>
    </lineage>
</organism>
<reference evidence="2" key="1">
    <citation type="journal article" date="2023" name="Plant J.">
        <title>Genome sequences and population genomics provide insights into the demographic history, inbreeding, and mutation load of two 'living fossil' tree species of Dipteronia.</title>
        <authorList>
            <person name="Feng Y."/>
            <person name="Comes H.P."/>
            <person name="Chen J."/>
            <person name="Zhu S."/>
            <person name="Lu R."/>
            <person name="Zhang X."/>
            <person name="Li P."/>
            <person name="Qiu J."/>
            <person name="Olsen K.M."/>
            <person name="Qiu Y."/>
        </authorList>
    </citation>
    <scope>NUCLEOTIDE SEQUENCE</scope>
    <source>
        <strain evidence="2">NBL</strain>
    </source>
</reference>
<proteinExistence type="predicted"/>
<keyword evidence="3" id="KW-1185">Reference proteome</keyword>
<dbReference type="CDD" id="cd22162">
    <property type="entry name" value="F-box_AtSKIP3-like"/>
    <property type="match status" value="1"/>
</dbReference>
<dbReference type="InterPro" id="IPR001810">
    <property type="entry name" value="F-box_dom"/>
</dbReference>
<comment type="caution">
    <text evidence="2">The sequence shown here is derived from an EMBL/GenBank/DDBJ whole genome shotgun (WGS) entry which is preliminary data.</text>
</comment>
<dbReference type="EMBL" id="JANJYJ010000008">
    <property type="protein sequence ID" value="KAK3193767.1"/>
    <property type="molecule type" value="Genomic_DNA"/>
</dbReference>
<evidence type="ECO:0000313" key="2">
    <source>
        <dbReference type="EMBL" id="KAK3193767.1"/>
    </source>
</evidence>
<feature type="domain" description="F-box" evidence="1">
    <location>
        <begin position="21"/>
        <end position="60"/>
    </location>
</feature>
<dbReference type="Gene3D" id="1.20.1280.50">
    <property type="match status" value="1"/>
</dbReference>
<evidence type="ECO:0000313" key="3">
    <source>
        <dbReference type="Proteomes" id="UP001281410"/>
    </source>
</evidence>